<feature type="transmembrane region" description="Helical" evidence="1">
    <location>
        <begin position="20"/>
        <end position="40"/>
    </location>
</feature>
<reference evidence="2 3" key="1">
    <citation type="submission" date="2018-04" db="EMBL/GenBank/DDBJ databases">
        <title>Genomic Encyclopedia of Archaeal and Bacterial Type Strains, Phase II (KMG-II): from individual species to whole genera.</title>
        <authorList>
            <person name="Goeker M."/>
        </authorList>
    </citation>
    <scope>NUCLEOTIDE SEQUENCE [LARGE SCALE GENOMIC DNA]</scope>
    <source>
        <strain evidence="2 3">DSM 25521</strain>
    </source>
</reference>
<dbReference type="EMBL" id="PZZL01000002">
    <property type="protein sequence ID" value="PTM60708.1"/>
    <property type="molecule type" value="Genomic_DNA"/>
</dbReference>
<accession>A0A2T4ZFL6</accession>
<evidence type="ECO:0000256" key="1">
    <source>
        <dbReference type="SAM" id="Phobius"/>
    </source>
</evidence>
<organism evidence="2 3">
    <name type="scientific">Phreatobacter oligotrophus</name>
    <dbReference type="NCBI Taxonomy" id="1122261"/>
    <lineage>
        <taxon>Bacteria</taxon>
        <taxon>Pseudomonadati</taxon>
        <taxon>Pseudomonadota</taxon>
        <taxon>Alphaproteobacteria</taxon>
        <taxon>Hyphomicrobiales</taxon>
        <taxon>Phreatobacteraceae</taxon>
        <taxon>Phreatobacter</taxon>
    </lineage>
</organism>
<name>A0A2T4ZFL6_9HYPH</name>
<dbReference type="Proteomes" id="UP000241808">
    <property type="component" value="Unassembled WGS sequence"/>
</dbReference>
<dbReference type="AlphaFoldDB" id="A0A2T4ZFL6"/>
<comment type="caution">
    <text evidence="2">The sequence shown here is derived from an EMBL/GenBank/DDBJ whole genome shotgun (WGS) entry which is preliminary data.</text>
</comment>
<evidence type="ECO:0000313" key="3">
    <source>
        <dbReference type="Proteomes" id="UP000241808"/>
    </source>
</evidence>
<keyword evidence="1" id="KW-0472">Membrane</keyword>
<sequence length="58" mass="6139">MPLGAILAPPIGEEKTMTETMFLSLVLFVFCGFGAVVAWVDYSTKDVRPPIAGPGPAE</sequence>
<proteinExistence type="predicted"/>
<protein>
    <submittedName>
        <fullName evidence="2">Uncharacterized protein</fullName>
    </submittedName>
</protein>
<keyword evidence="1" id="KW-1133">Transmembrane helix</keyword>
<gene>
    <name evidence="2" type="ORF">C8P69_10290</name>
</gene>
<keyword evidence="3" id="KW-1185">Reference proteome</keyword>
<evidence type="ECO:0000313" key="2">
    <source>
        <dbReference type="EMBL" id="PTM60708.1"/>
    </source>
</evidence>
<keyword evidence="1" id="KW-0812">Transmembrane</keyword>